<sequence length="160" mass="18689">MVMGNILDRHSSSSSSLSSKPIAQNEMKTDSKSIPATTTKITKSNMKRRSMSDDNKRNLMNNIDMKQLFPNLNNDNHHQQLQQTIEKFQKEIDELQQQFDRLNYLENKQRRNTLPRNRTDYHHTNNNNDLSIFQKQINELERQLTMLNNSKGGLRCIGGI</sequence>
<dbReference type="Proteomes" id="UP000515146">
    <property type="component" value="Unplaced"/>
</dbReference>
<accession>A0A6P6Y699</accession>
<keyword evidence="2" id="KW-1185">Reference proteome</keyword>
<evidence type="ECO:0000256" key="1">
    <source>
        <dbReference type="SAM" id="MobiDB-lite"/>
    </source>
</evidence>
<dbReference type="RefSeq" id="XP_027200014.1">
    <property type="nucleotide sequence ID" value="XM_027344213.1"/>
</dbReference>
<evidence type="ECO:0000313" key="2">
    <source>
        <dbReference type="Proteomes" id="UP000515146"/>
    </source>
</evidence>
<protein>
    <submittedName>
        <fullName evidence="3">Uncharacterized protein LOC113794125</fullName>
    </submittedName>
</protein>
<organism evidence="2 3">
    <name type="scientific">Dermatophagoides pteronyssinus</name>
    <name type="common">European house dust mite</name>
    <dbReference type="NCBI Taxonomy" id="6956"/>
    <lineage>
        <taxon>Eukaryota</taxon>
        <taxon>Metazoa</taxon>
        <taxon>Ecdysozoa</taxon>
        <taxon>Arthropoda</taxon>
        <taxon>Chelicerata</taxon>
        <taxon>Arachnida</taxon>
        <taxon>Acari</taxon>
        <taxon>Acariformes</taxon>
        <taxon>Sarcoptiformes</taxon>
        <taxon>Astigmata</taxon>
        <taxon>Psoroptidia</taxon>
        <taxon>Analgoidea</taxon>
        <taxon>Pyroglyphidae</taxon>
        <taxon>Dermatophagoidinae</taxon>
        <taxon>Dermatophagoides</taxon>
    </lineage>
</organism>
<reference evidence="3" key="1">
    <citation type="submission" date="2025-08" db="UniProtKB">
        <authorList>
            <consortium name="RefSeq"/>
        </authorList>
    </citation>
    <scope>IDENTIFICATION</scope>
    <source>
        <strain evidence="3">Airmid</strain>
    </source>
</reference>
<evidence type="ECO:0000313" key="3">
    <source>
        <dbReference type="RefSeq" id="XP_027200014.1"/>
    </source>
</evidence>
<feature type="region of interest" description="Disordered" evidence="1">
    <location>
        <begin position="106"/>
        <end position="127"/>
    </location>
</feature>
<dbReference type="KEGG" id="dpte:113794125"/>
<proteinExistence type="predicted"/>
<feature type="region of interest" description="Disordered" evidence="1">
    <location>
        <begin position="1"/>
        <end position="56"/>
    </location>
</feature>
<dbReference type="AlphaFoldDB" id="A0A6P6Y699"/>
<dbReference type="InParanoid" id="A0A6P6Y699"/>
<name>A0A6P6Y699_DERPT</name>
<gene>
    <name evidence="3" type="primary">LOC113794125</name>
</gene>
<feature type="compositionally biased region" description="Polar residues" evidence="1">
    <location>
        <begin position="32"/>
        <end position="44"/>
    </location>
</feature>